<comment type="caution">
    <text evidence="1">The sequence shown here is derived from an EMBL/GenBank/DDBJ whole genome shotgun (WGS) entry which is preliminary data.</text>
</comment>
<reference evidence="1" key="1">
    <citation type="journal article" date="2015" name="Nature">
        <title>Complex archaea that bridge the gap between prokaryotes and eukaryotes.</title>
        <authorList>
            <person name="Spang A."/>
            <person name="Saw J.H."/>
            <person name="Jorgensen S.L."/>
            <person name="Zaremba-Niedzwiedzka K."/>
            <person name="Martijn J."/>
            <person name="Lind A.E."/>
            <person name="van Eijk R."/>
            <person name="Schleper C."/>
            <person name="Guy L."/>
            <person name="Ettema T.J."/>
        </authorList>
    </citation>
    <scope>NUCLEOTIDE SEQUENCE</scope>
</reference>
<name>A0A0F9FD72_9ZZZZ</name>
<dbReference type="Pfam" id="PF12836">
    <property type="entry name" value="HHH_3"/>
    <property type="match status" value="1"/>
</dbReference>
<organism evidence="1">
    <name type="scientific">marine sediment metagenome</name>
    <dbReference type="NCBI Taxonomy" id="412755"/>
    <lineage>
        <taxon>unclassified sequences</taxon>
        <taxon>metagenomes</taxon>
        <taxon>ecological metagenomes</taxon>
    </lineage>
</organism>
<dbReference type="Gene3D" id="1.10.150.320">
    <property type="entry name" value="Photosystem II 12 kDa extrinsic protein"/>
    <property type="match status" value="1"/>
</dbReference>
<feature type="non-terminal residue" evidence="1">
    <location>
        <position position="1"/>
    </location>
</feature>
<proteinExistence type="predicted"/>
<sequence>QKPSIKKINVNTASVYQVANLVYIQKSVAESIIEYRNVNNGILSLDELKNIEGFPYEKIDRIALYLSL</sequence>
<dbReference type="InterPro" id="IPR010994">
    <property type="entry name" value="RuvA_2-like"/>
</dbReference>
<dbReference type="SUPFAM" id="SSF47781">
    <property type="entry name" value="RuvA domain 2-like"/>
    <property type="match status" value="1"/>
</dbReference>
<gene>
    <name evidence="1" type="ORF">LCGC14_1965840</name>
</gene>
<protein>
    <recommendedName>
        <fullName evidence="2">Soluble ligand binding domain-containing protein</fullName>
    </recommendedName>
</protein>
<dbReference type="AlphaFoldDB" id="A0A0F9FD72"/>
<dbReference type="EMBL" id="LAZR01021732">
    <property type="protein sequence ID" value="KKL84324.1"/>
    <property type="molecule type" value="Genomic_DNA"/>
</dbReference>
<evidence type="ECO:0000313" key="1">
    <source>
        <dbReference type="EMBL" id="KKL84324.1"/>
    </source>
</evidence>
<accession>A0A0F9FD72</accession>
<evidence type="ECO:0008006" key="2">
    <source>
        <dbReference type="Google" id="ProtNLM"/>
    </source>
</evidence>